<evidence type="ECO:0000256" key="13">
    <source>
        <dbReference type="SAM" id="MobiDB-lite"/>
    </source>
</evidence>
<dbReference type="CDD" id="cd03017">
    <property type="entry name" value="PRX_BCP"/>
    <property type="match status" value="1"/>
</dbReference>
<evidence type="ECO:0000256" key="5">
    <source>
        <dbReference type="ARBA" id="ARBA00022862"/>
    </source>
</evidence>
<dbReference type="InterPro" id="IPR050924">
    <property type="entry name" value="Peroxiredoxin_BCP/PrxQ"/>
</dbReference>
<sequence>MTTLKEGDKAPDFQSKDQDGNEVQLSDYKGKKLVLFFYPKASTPGCTAEACNLNENLDKLKAGGYEVLGVSADSAKRQQNFRNKYDFQYPLLADEEKEVINAYGVWGPKKFMGKEYDGIHRTTFLIDENGTIEEVISKVKTKEHTDQILK</sequence>
<dbReference type="PANTHER" id="PTHR42801:SF4">
    <property type="entry name" value="AHPC_TSA FAMILY PROTEIN"/>
    <property type="match status" value="1"/>
</dbReference>
<keyword evidence="8" id="KW-0676">Redox-active center</keyword>
<dbReference type="PROSITE" id="PS51352">
    <property type="entry name" value="THIOREDOXIN_2"/>
    <property type="match status" value="1"/>
</dbReference>
<evidence type="ECO:0000256" key="4">
    <source>
        <dbReference type="ARBA" id="ARBA00022559"/>
    </source>
</evidence>
<comment type="subunit">
    <text evidence="2">Monomer.</text>
</comment>
<keyword evidence="7" id="KW-1015">Disulfide bond</keyword>
<dbReference type="GO" id="GO:0045454">
    <property type="term" value="P:cell redox homeostasis"/>
    <property type="evidence" value="ECO:0007669"/>
    <property type="project" value="TreeGrafter"/>
</dbReference>
<evidence type="ECO:0000256" key="8">
    <source>
        <dbReference type="ARBA" id="ARBA00023284"/>
    </source>
</evidence>
<dbReference type="SUPFAM" id="SSF52833">
    <property type="entry name" value="Thioredoxin-like"/>
    <property type="match status" value="1"/>
</dbReference>
<evidence type="ECO:0000256" key="9">
    <source>
        <dbReference type="ARBA" id="ARBA00032824"/>
    </source>
</evidence>
<dbReference type="RefSeq" id="WP_083645783.1">
    <property type="nucleotide sequence ID" value="NZ_AMRU01000004.1"/>
</dbReference>
<proteinExistence type="inferred from homology"/>
<dbReference type="NCBIfam" id="NF006960">
    <property type="entry name" value="PRK09437.1"/>
    <property type="match status" value="1"/>
</dbReference>
<organism evidence="14 15">
    <name type="scientific">Christiangramia flava JLT2011</name>
    <dbReference type="NCBI Taxonomy" id="1229726"/>
    <lineage>
        <taxon>Bacteria</taxon>
        <taxon>Pseudomonadati</taxon>
        <taxon>Bacteroidota</taxon>
        <taxon>Flavobacteriia</taxon>
        <taxon>Flavobacteriales</taxon>
        <taxon>Flavobacteriaceae</taxon>
        <taxon>Christiangramia</taxon>
    </lineage>
</organism>
<dbReference type="OrthoDB" id="9812811at2"/>
<accession>A0A1L7I9F9</accession>
<evidence type="ECO:0000256" key="12">
    <source>
        <dbReference type="ARBA" id="ARBA00049091"/>
    </source>
</evidence>
<dbReference type="EMBL" id="CP016359">
    <property type="protein sequence ID" value="APU70236.1"/>
    <property type="molecule type" value="Genomic_DNA"/>
</dbReference>
<keyword evidence="6 14" id="KW-0560">Oxidoreductase</keyword>
<dbReference type="GO" id="GO:0034599">
    <property type="term" value="P:cellular response to oxidative stress"/>
    <property type="evidence" value="ECO:0007669"/>
    <property type="project" value="TreeGrafter"/>
</dbReference>
<dbReference type="InterPro" id="IPR013766">
    <property type="entry name" value="Thioredoxin_domain"/>
</dbReference>
<comment type="similarity">
    <text evidence="10">Belongs to the peroxiredoxin family. BCP/PrxQ subfamily.</text>
</comment>
<gene>
    <name evidence="14" type="ORF">GRFL_3512</name>
</gene>
<evidence type="ECO:0000313" key="14">
    <source>
        <dbReference type="EMBL" id="APU70236.1"/>
    </source>
</evidence>
<protein>
    <recommendedName>
        <fullName evidence="3">thioredoxin-dependent peroxiredoxin</fullName>
        <ecNumber evidence="3">1.11.1.24</ecNumber>
    </recommendedName>
    <alternativeName>
        <fullName evidence="9">Thioredoxin peroxidase</fullName>
    </alternativeName>
    <alternativeName>
        <fullName evidence="11">Thioredoxin-dependent peroxiredoxin Bcp</fullName>
    </alternativeName>
</protein>
<evidence type="ECO:0000256" key="10">
    <source>
        <dbReference type="ARBA" id="ARBA00038489"/>
    </source>
</evidence>
<keyword evidence="15" id="KW-1185">Reference proteome</keyword>
<dbReference type="Pfam" id="PF00578">
    <property type="entry name" value="AhpC-TSA"/>
    <property type="match status" value="1"/>
</dbReference>
<dbReference type="InterPro" id="IPR000866">
    <property type="entry name" value="AhpC/TSA"/>
</dbReference>
<dbReference type="Gene3D" id="3.40.30.10">
    <property type="entry name" value="Glutaredoxin"/>
    <property type="match status" value="1"/>
</dbReference>
<dbReference type="InterPro" id="IPR036249">
    <property type="entry name" value="Thioredoxin-like_sf"/>
</dbReference>
<feature type="region of interest" description="Disordered" evidence="13">
    <location>
        <begin position="1"/>
        <end position="24"/>
    </location>
</feature>
<dbReference type="Proteomes" id="UP000186230">
    <property type="component" value="Chromosome"/>
</dbReference>
<dbReference type="PANTHER" id="PTHR42801">
    <property type="entry name" value="THIOREDOXIN-DEPENDENT PEROXIDE REDUCTASE"/>
    <property type="match status" value="1"/>
</dbReference>
<evidence type="ECO:0000256" key="1">
    <source>
        <dbReference type="ARBA" id="ARBA00003330"/>
    </source>
</evidence>
<dbReference type="FunFam" id="3.40.30.10:FF:000007">
    <property type="entry name" value="Thioredoxin-dependent thiol peroxidase"/>
    <property type="match status" value="1"/>
</dbReference>
<feature type="compositionally biased region" description="Basic and acidic residues" evidence="13">
    <location>
        <begin position="1"/>
        <end position="19"/>
    </location>
</feature>
<dbReference type="KEGG" id="gfl:GRFL_3512"/>
<keyword evidence="4 14" id="KW-0575">Peroxidase</keyword>
<reference evidence="14 15" key="1">
    <citation type="submission" date="2016-07" db="EMBL/GenBank/DDBJ databases">
        <title>Multi-omics approach to identify versatile polysaccharide utilization systems of a marine flavobacterium Gramella flava.</title>
        <authorList>
            <person name="Tang K."/>
        </authorList>
    </citation>
    <scope>NUCLEOTIDE SEQUENCE [LARGE SCALE GENOMIC DNA]</scope>
    <source>
        <strain evidence="14 15">JLT2011</strain>
    </source>
</reference>
<keyword evidence="5" id="KW-0049">Antioxidant</keyword>
<dbReference type="PIRSF" id="PIRSF000239">
    <property type="entry name" value="AHPC"/>
    <property type="match status" value="1"/>
</dbReference>
<dbReference type="InterPro" id="IPR024706">
    <property type="entry name" value="Peroxiredoxin_AhpC-typ"/>
</dbReference>
<evidence type="ECO:0000256" key="2">
    <source>
        <dbReference type="ARBA" id="ARBA00011245"/>
    </source>
</evidence>
<evidence type="ECO:0000256" key="7">
    <source>
        <dbReference type="ARBA" id="ARBA00023157"/>
    </source>
</evidence>
<evidence type="ECO:0000256" key="11">
    <source>
        <dbReference type="ARBA" id="ARBA00042639"/>
    </source>
</evidence>
<comment type="function">
    <text evidence="1">Thiol-specific peroxidase that catalyzes the reduction of hydrogen peroxide and organic hydroperoxides to water and alcohols, respectively. Plays a role in cell protection against oxidative stress by detoxifying peroxides and as sensor of hydrogen peroxide-mediated signaling events.</text>
</comment>
<comment type="catalytic activity">
    <reaction evidence="12">
        <text>a hydroperoxide + [thioredoxin]-dithiol = an alcohol + [thioredoxin]-disulfide + H2O</text>
        <dbReference type="Rhea" id="RHEA:62620"/>
        <dbReference type="Rhea" id="RHEA-COMP:10698"/>
        <dbReference type="Rhea" id="RHEA-COMP:10700"/>
        <dbReference type="ChEBI" id="CHEBI:15377"/>
        <dbReference type="ChEBI" id="CHEBI:29950"/>
        <dbReference type="ChEBI" id="CHEBI:30879"/>
        <dbReference type="ChEBI" id="CHEBI:35924"/>
        <dbReference type="ChEBI" id="CHEBI:50058"/>
        <dbReference type="EC" id="1.11.1.24"/>
    </reaction>
</comment>
<dbReference type="EC" id="1.11.1.24" evidence="3"/>
<name>A0A1L7I9F9_9FLAO</name>
<dbReference type="GO" id="GO:0008379">
    <property type="term" value="F:thioredoxin peroxidase activity"/>
    <property type="evidence" value="ECO:0007669"/>
    <property type="project" value="TreeGrafter"/>
</dbReference>
<dbReference type="STRING" id="1229726.GRFL_3512"/>
<evidence type="ECO:0000256" key="3">
    <source>
        <dbReference type="ARBA" id="ARBA00013017"/>
    </source>
</evidence>
<dbReference type="AlphaFoldDB" id="A0A1L7I9F9"/>
<evidence type="ECO:0000256" key="6">
    <source>
        <dbReference type="ARBA" id="ARBA00023002"/>
    </source>
</evidence>
<dbReference type="GO" id="GO:0005737">
    <property type="term" value="C:cytoplasm"/>
    <property type="evidence" value="ECO:0007669"/>
    <property type="project" value="TreeGrafter"/>
</dbReference>
<evidence type="ECO:0000313" key="15">
    <source>
        <dbReference type="Proteomes" id="UP000186230"/>
    </source>
</evidence>